<organism evidence="5 6">
    <name type="scientific">Actinophytocola xanthii</name>
    <dbReference type="NCBI Taxonomy" id="1912961"/>
    <lineage>
        <taxon>Bacteria</taxon>
        <taxon>Bacillati</taxon>
        <taxon>Actinomycetota</taxon>
        <taxon>Actinomycetes</taxon>
        <taxon>Pseudonocardiales</taxon>
        <taxon>Pseudonocardiaceae</taxon>
    </lineage>
</organism>
<evidence type="ECO:0000256" key="3">
    <source>
        <dbReference type="SAM" id="MobiDB-lite"/>
    </source>
</evidence>
<dbReference type="PANTHER" id="PTHR46044:SF1">
    <property type="entry name" value="CN HYDROLASE DOMAIN-CONTAINING PROTEIN"/>
    <property type="match status" value="1"/>
</dbReference>
<accession>A0A1Q8CXP9</accession>
<comment type="similarity">
    <text evidence="1">Belongs to the carbon-nitrogen hydrolase superfamily. Nitrilase family.</text>
</comment>
<gene>
    <name evidence="5" type="ORF">BU204_01825</name>
</gene>
<dbReference type="InterPro" id="IPR036526">
    <property type="entry name" value="C-N_Hydrolase_sf"/>
</dbReference>
<dbReference type="GO" id="GO:0000257">
    <property type="term" value="F:nitrilase activity"/>
    <property type="evidence" value="ECO:0007669"/>
    <property type="project" value="UniProtKB-ARBA"/>
</dbReference>
<dbReference type="PANTHER" id="PTHR46044">
    <property type="entry name" value="NITRILASE"/>
    <property type="match status" value="1"/>
</dbReference>
<evidence type="ECO:0000256" key="1">
    <source>
        <dbReference type="ARBA" id="ARBA00008129"/>
    </source>
</evidence>
<reference evidence="5 6" key="1">
    <citation type="submission" date="2016-12" db="EMBL/GenBank/DDBJ databases">
        <title>The draft genome sequence of Actinophytocola sp. 11-183.</title>
        <authorList>
            <person name="Wang W."/>
            <person name="Yuan L."/>
        </authorList>
    </citation>
    <scope>NUCLEOTIDE SEQUENCE [LARGE SCALE GENOMIC DNA]</scope>
    <source>
        <strain evidence="5 6">11-183</strain>
    </source>
</reference>
<dbReference type="Proteomes" id="UP000185596">
    <property type="component" value="Unassembled WGS sequence"/>
</dbReference>
<dbReference type="AlphaFoldDB" id="A0A1Q8CXP9"/>
<evidence type="ECO:0000256" key="2">
    <source>
        <dbReference type="PROSITE-ProRule" id="PRU10139"/>
    </source>
</evidence>
<feature type="domain" description="CN hydrolase" evidence="4">
    <location>
        <begin position="4"/>
        <end position="268"/>
    </location>
</feature>
<dbReference type="PROSITE" id="PS50263">
    <property type="entry name" value="CN_HYDROLASE"/>
    <property type="match status" value="1"/>
</dbReference>
<feature type="region of interest" description="Disordered" evidence="3">
    <location>
        <begin position="292"/>
        <end position="315"/>
    </location>
</feature>
<dbReference type="Pfam" id="PF00795">
    <property type="entry name" value="CN_hydrolase"/>
    <property type="match status" value="1"/>
</dbReference>
<name>A0A1Q8CXP9_9PSEU</name>
<dbReference type="EMBL" id="MSIE01000002">
    <property type="protein sequence ID" value="OLF19136.1"/>
    <property type="molecule type" value="Genomic_DNA"/>
</dbReference>
<feature type="active site" description="Proton acceptor" evidence="2">
    <location>
        <position position="44"/>
    </location>
</feature>
<dbReference type="Gene3D" id="3.60.110.10">
    <property type="entry name" value="Carbon-nitrogen hydrolase"/>
    <property type="match status" value="1"/>
</dbReference>
<dbReference type="STRING" id="1912961.BU204_01825"/>
<dbReference type="PROSITE" id="PS00920">
    <property type="entry name" value="NITRIL_CHT_1"/>
    <property type="match status" value="1"/>
</dbReference>
<dbReference type="RefSeq" id="WP_075123738.1">
    <property type="nucleotide sequence ID" value="NZ_MSIE01000002.1"/>
</dbReference>
<evidence type="ECO:0000313" key="5">
    <source>
        <dbReference type="EMBL" id="OLF19136.1"/>
    </source>
</evidence>
<dbReference type="OrthoDB" id="9811121at2"/>
<dbReference type="InterPro" id="IPR003010">
    <property type="entry name" value="C-N_Hydrolase"/>
</dbReference>
<comment type="caution">
    <text evidence="5">The sequence shown here is derived from an EMBL/GenBank/DDBJ whole genome shotgun (WGS) entry which is preliminary data.</text>
</comment>
<protein>
    <submittedName>
        <fullName evidence="5">Nitrilase</fullName>
    </submittedName>
</protein>
<dbReference type="InterPro" id="IPR000132">
    <property type="entry name" value="Nitrilase/CN_hydratase_CS"/>
</dbReference>
<sequence length="315" mass="34222">MRSRTVAVVQAAPLLFDLPETLGRFEALLADASSGGAELVVFPEAFVGGYPKGVTFGATVGSRTEEGRALFARYRRSAIEIPGAEFDLLRAAVAAHRAHVVVGVIERAGHTLYCTALLFAPDGSLLGHHRKLVPTGTERLIWGQGDASDVAVVDTDLGRVGMAICWENYMPLYRGALYQQGVEIYCAPTVDCRDTWAASMRHIGVEGRCFVLSAAQFAVRADYPPDFPTDVEEEVLIRGGSCVVDPFGALLAGPVFDRRDVLVTEIDLDLLDGAYLDLDVVGHYARPDLFRLTTTEKQPRRPRKSGHNGPFDSSE</sequence>
<dbReference type="CDD" id="cd07564">
    <property type="entry name" value="nitrilases_CHs"/>
    <property type="match status" value="1"/>
</dbReference>
<proteinExistence type="inferred from homology"/>
<evidence type="ECO:0000313" key="6">
    <source>
        <dbReference type="Proteomes" id="UP000185596"/>
    </source>
</evidence>
<evidence type="ECO:0000259" key="4">
    <source>
        <dbReference type="PROSITE" id="PS50263"/>
    </source>
</evidence>
<keyword evidence="6" id="KW-1185">Reference proteome</keyword>
<dbReference type="SUPFAM" id="SSF56317">
    <property type="entry name" value="Carbon-nitrogen hydrolase"/>
    <property type="match status" value="1"/>
</dbReference>
<dbReference type="InterPro" id="IPR044149">
    <property type="entry name" value="Nitrilases_CHs"/>
</dbReference>